<dbReference type="EMBL" id="CP009247">
    <property type="protein sequence ID" value="APT88102.1"/>
    <property type="molecule type" value="Genomic_DNA"/>
</dbReference>
<evidence type="ECO:0000259" key="1">
    <source>
        <dbReference type="Pfam" id="PF05076"/>
    </source>
</evidence>
<dbReference type="Proteomes" id="UP000185434">
    <property type="component" value="Chromosome"/>
</dbReference>
<reference evidence="2 3" key="1">
    <citation type="submission" date="2014-08" db="EMBL/GenBank/DDBJ databases">
        <title>Complete genome sequence of Corynebacterium frankenforstense ST18(T) (=DSM 45800(T)), isolated from raw cow milk.</title>
        <authorList>
            <person name="Ruckert C."/>
            <person name="Albersmeier A."/>
            <person name="Winkler A."/>
            <person name="Lipski A."/>
            <person name="Kalinowski J."/>
        </authorList>
    </citation>
    <scope>NUCLEOTIDE SEQUENCE [LARGE SCALE GENOMIC DNA]</scope>
    <source>
        <strain evidence="2 3">ST18</strain>
    </source>
</reference>
<dbReference type="RefSeq" id="WP_075663073.1">
    <property type="nucleotide sequence ID" value="NZ_CP009247.1"/>
</dbReference>
<sequence>MDARETLDWLNGILPAPLTVARGGDFRVGLVEAEGHAVACTTDFARVETGLAAADEQGVDVRCELMAVAGSAAISDAALAAVRVVGTAAAVLAEGGLPAQPGTVLDDLAARAGLAGETTVRHGLLAAPTVWGGQVPQVNEAPGTVHGEGTDPSRGRLTAVLQVVMVTDAEAELARAAGPERLLEALALTGADPGDWARPAGGPAAG</sequence>
<evidence type="ECO:0000313" key="2">
    <source>
        <dbReference type="EMBL" id="APT88102.1"/>
    </source>
</evidence>
<proteinExistence type="predicted"/>
<dbReference type="AlphaFoldDB" id="A0A1L7CQI9"/>
<dbReference type="InterPro" id="IPR020941">
    <property type="entry name" value="SUFU-like_domain"/>
</dbReference>
<keyword evidence="3" id="KW-1185">Reference proteome</keyword>
<accession>A0A1L7CQI9</accession>
<name>A0A1L7CQI9_9CORY</name>
<gene>
    <name evidence="2" type="ORF">CFRA_01005</name>
</gene>
<dbReference type="OrthoDB" id="4426448at2"/>
<organism evidence="2 3">
    <name type="scientific">Corynebacterium frankenforstense DSM 45800</name>
    <dbReference type="NCBI Taxonomy" id="1437875"/>
    <lineage>
        <taxon>Bacteria</taxon>
        <taxon>Bacillati</taxon>
        <taxon>Actinomycetota</taxon>
        <taxon>Actinomycetes</taxon>
        <taxon>Mycobacteriales</taxon>
        <taxon>Corynebacteriaceae</taxon>
        <taxon>Corynebacterium</taxon>
    </lineage>
</organism>
<feature type="domain" description="Suppressor of fused-like" evidence="1">
    <location>
        <begin position="32"/>
        <end position="190"/>
    </location>
</feature>
<dbReference type="KEGG" id="cfk:CFRA_01005"/>
<dbReference type="Pfam" id="PF05076">
    <property type="entry name" value="SUFU"/>
    <property type="match status" value="1"/>
</dbReference>
<evidence type="ECO:0000313" key="3">
    <source>
        <dbReference type="Proteomes" id="UP000185434"/>
    </source>
</evidence>
<protein>
    <recommendedName>
        <fullName evidence="1">Suppressor of fused-like domain-containing protein</fullName>
    </recommendedName>
</protein>